<dbReference type="HAMAP" id="MF_00038">
    <property type="entry name" value="MraY"/>
    <property type="match status" value="1"/>
</dbReference>
<feature type="transmembrane region" description="Helical" evidence="7">
    <location>
        <begin position="212"/>
        <end position="231"/>
    </location>
</feature>
<dbReference type="Pfam" id="PF10555">
    <property type="entry name" value="MraY_sig1"/>
    <property type="match status" value="1"/>
</dbReference>
<keyword evidence="7" id="KW-1003">Cell membrane</keyword>
<evidence type="ECO:0000256" key="2">
    <source>
        <dbReference type="ARBA" id="ARBA00005583"/>
    </source>
</evidence>
<name>A0A846TPL3_9MICC</name>
<dbReference type="PANTHER" id="PTHR22926">
    <property type="entry name" value="PHOSPHO-N-ACETYLMURAMOYL-PENTAPEPTIDE-TRANSFERASE"/>
    <property type="match status" value="1"/>
</dbReference>
<keyword evidence="6 7" id="KW-0472">Membrane</keyword>
<dbReference type="PANTHER" id="PTHR22926:SF5">
    <property type="entry name" value="PHOSPHO-N-ACETYLMURAMOYL-PENTAPEPTIDE-TRANSFERASE HOMOLOG"/>
    <property type="match status" value="1"/>
</dbReference>
<dbReference type="GO" id="GO:0051301">
    <property type="term" value="P:cell division"/>
    <property type="evidence" value="ECO:0007669"/>
    <property type="project" value="UniProtKB-KW"/>
</dbReference>
<evidence type="ECO:0000256" key="3">
    <source>
        <dbReference type="ARBA" id="ARBA00022679"/>
    </source>
</evidence>
<dbReference type="GO" id="GO:0046872">
    <property type="term" value="F:metal ion binding"/>
    <property type="evidence" value="ECO:0007669"/>
    <property type="project" value="UniProtKB-KW"/>
</dbReference>
<dbReference type="EMBL" id="JAAVUN010000003">
    <property type="protein sequence ID" value="NKE08880.1"/>
    <property type="molecule type" value="Genomic_DNA"/>
</dbReference>
<keyword evidence="7" id="KW-0961">Cell wall biogenesis/degradation</keyword>
<keyword evidence="4 7" id="KW-0812">Transmembrane</keyword>
<evidence type="ECO:0000313" key="10">
    <source>
        <dbReference type="EMBL" id="NKE08880.1"/>
    </source>
</evidence>
<gene>
    <name evidence="7" type="primary">mraY</name>
    <name evidence="10" type="ORF">GTW58_02730</name>
</gene>
<keyword evidence="7" id="KW-0131">Cell cycle</keyword>
<feature type="transmembrane region" description="Helical" evidence="7">
    <location>
        <begin position="122"/>
        <end position="139"/>
    </location>
</feature>
<feature type="binding site" evidence="9">
    <location>
        <position position="289"/>
    </location>
    <ligand>
        <name>Mg(2+)</name>
        <dbReference type="ChEBI" id="CHEBI:18420"/>
    </ligand>
</feature>
<dbReference type="InterPro" id="IPR000715">
    <property type="entry name" value="Glycosyl_transferase_4"/>
</dbReference>
<evidence type="ECO:0000256" key="9">
    <source>
        <dbReference type="PIRSR" id="PIRSR600715-1"/>
    </source>
</evidence>
<feature type="transmembrane region" description="Helical" evidence="7">
    <location>
        <begin position="48"/>
        <end position="67"/>
    </location>
</feature>
<dbReference type="Pfam" id="PF00953">
    <property type="entry name" value="Glycos_transf_4"/>
    <property type="match status" value="1"/>
</dbReference>
<dbReference type="GO" id="GO:0005886">
    <property type="term" value="C:plasma membrane"/>
    <property type="evidence" value="ECO:0007669"/>
    <property type="project" value="UniProtKB-SubCell"/>
</dbReference>
<dbReference type="PROSITE" id="PS01348">
    <property type="entry name" value="MRAY_2"/>
    <property type="match status" value="1"/>
</dbReference>
<feature type="transmembrane region" description="Helical" evidence="7">
    <location>
        <begin position="6"/>
        <end position="27"/>
    </location>
</feature>
<keyword evidence="5 7" id="KW-1133">Transmembrane helix</keyword>
<dbReference type="NCBIfam" id="TIGR00445">
    <property type="entry name" value="mraY"/>
    <property type="match status" value="1"/>
</dbReference>
<dbReference type="UniPathway" id="UPA00219"/>
<reference evidence="10 11" key="1">
    <citation type="submission" date="2020-02" db="EMBL/GenBank/DDBJ databases">
        <authorList>
            <person name="Sun Q."/>
        </authorList>
    </citation>
    <scope>NUCLEOTIDE SEQUENCE [LARGE SCALE GENOMIC DNA]</scope>
    <source>
        <strain evidence="10 11">YIM 13062</strain>
    </source>
</reference>
<evidence type="ECO:0000256" key="8">
    <source>
        <dbReference type="NCBIfam" id="TIGR00445"/>
    </source>
</evidence>
<feature type="binding site" evidence="9">
    <location>
        <position position="208"/>
    </location>
    <ligand>
        <name>Mg(2+)</name>
        <dbReference type="ChEBI" id="CHEBI:18420"/>
    </ligand>
</feature>
<comment type="caution">
    <text evidence="10">The sequence shown here is derived from an EMBL/GenBank/DDBJ whole genome shotgun (WGS) entry which is preliminary data.</text>
</comment>
<dbReference type="CDD" id="cd06852">
    <property type="entry name" value="GT_MraY"/>
    <property type="match status" value="1"/>
</dbReference>
<dbReference type="RefSeq" id="WP_119932268.1">
    <property type="nucleotide sequence ID" value="NZ_JAAVUN010000003.1"/>
</dbReference>
<keyword evidence="11" id="KW-1185">Reference proteome</keyword>
<dbReference type="AlphaFoldDB" id="A0A846TPL3"/>
<dbReference type="GO" id="GO:0071555">
    <property type="term" value="P:cell wall organization"/>
    <property type="evidence" value="ECO:0007669"/>
    <property type="project" value="UniProtKB-KW"/>
</dbReference>
<dbReference type="GO" id="GO:0008963">
    <property type="term" value="F:phospho-N-acetylmuramoyl-pentapeptide-transferase activity"/>
    <property type="evidence" value="ECO:0007669"/>
    <property type="project" value="UniProtKB-UniRule"/>
</dbReference>
<dbReference type="GO" id="GO:0009252">
    <property type="term" value="P:peptidoglycan biosynthetic process"/>
    <property type="evidence" value="ECO:0007669"/>
    <property type="project" value="UniProtKB-UniRule"/>
</dbReference>
<comment type="cofactor">
    <cofactor evidence="7 9">
        <name>Mg(2+)</name>
        <dbReference type="ChEBI" id="CHEBI:18420"/>
    </cofactor>
</comment>
<dbReference type="InterPro" id="IPR018480">
    <property type="entry name" value="PNAcMuramoyl-5peptid_Trfase_CS"/>
</dbReference>
<evidence type="ECO:0000256" key="4">
    <source>
        <dbReference type="ARBA" id="ARBA00022692"/>
    </source>
</evidence>
<comment type="catalytic activity">
    <reaction evidence="7">
        <text>UDP-N-acetyl-alpha-D-muramoyl-L-alanyl-gamma-D-glutamyl-meso-2,6-diaminopimeloyl-D-alanyl-D-alanine + di-trans,octa-cis-undecaprenyl phosphate = di-trans,octa-cis-undecaprenyl diphospho-N-acetyl-alpha-D-muramoyl-L-alanyl-D-glutamyl-meso-2,6-diaminopimeloyl-D-alanyl-D-alanine + UMP</text>
        <dbReference type="Rhea" id="RHEA:28386"/>
        <dbReference type="ChEBI" id="CHEBI:57865"/>
        <dbReference type="ChEBI" id="CHEBI:60392"/>
        <dbReference type="ChEBI" id="CHEBI:61386"/>
        <dbReference type="ChEBI" id="CHEBI:61387"/>
        <dbReference type="EC" id="2.7.8.13"/>
    </reaction>
</comment>
<comment type="pathway">
    <text evidence="7">Cell wall biogenesis; peptidoglycan biosynthesis.</text>
</comment>
<evidence type="ECO:0000313" key="11">
    <source>
        <dbReference type="Proteomes" id="UP000521379"/>
    </source>
</evidence>
<evidence type="ECO:0000256" key="5">
    <source>
        <dbReference type="ARBA" id="ARBA00022989"/>
    </source>
</evidence>
<evidence type="ECO:0000256" key="6">
    <source>
        <dbReference type="ARBA" id="ARBA00023136"/>
    </source>
</evidence>
<evidence type="ECO:0000256" key="1">
    <source>
        <dbReference type="ARBA" id="ARBA00004141"/>
    </source>
</evidence>
<dbReference type="GO" id="GO:0008360">
    <property type="term" value="P:regulation of cell shape"/>
    <property type="evidence" value="ECO:0007669"/>
    <property type="project" value="UniProtKB-KW"/>
</dbReference>
<evidence type="ECO:0000256" key="7">
    <source>
        <dbReference type="HAMAP-Rule" id="MF_00038"/>
    </source>
</evidence>
<keyword evidence="7 9" id="KW-0460">Magnesium</keyword>
<protein>
    <recommendedName>
        <fullName evidence="7 8">Phospho-N-acetylmuramoyl-pentapeptide-transferase</fullName>
        <ecNumber evidence="7 8">2.7.8.13</ecNumber>
    </recommendedName>
    <alternativeName>
        <fullName evidence="7">UDP-MurNAc-pentapeptide phosphotransferase</fullName>
    </alternativeName>
</protein>
<feature type="transmembrane region" description="Helical" evidence="7">
    <location>
        <begin position="310"/>
        <end position="333"/>
    </location>
</feature>
<keyword evidence="7" id="KW-0132">Cell division</keyword>
<comment type="subcellular location">
    <subcellularLocation>
        <location evidence="7">Cell membrane</location>
        <topology evidence="7">Multi-pass membrane protein</topology>
    </subcellularLocation>
    <subcellularLocation>
        <location evidence="1">Membrane</location>
        <topology evidence="1">Multi-pass membrane protein</topology>
    </subcellularLocation>
</comment>
<accession>A0A846TPL3</accession>
<organism evidence="10 11">
    <name type="scientific">Kocuria subflava</name>
    <dbReference type="NCBI Taxonomy" id="1736139"/>
    <lineage>
        <taxon>Bacteria</taxon>
        <taxon>Bacillati</taxon>
        <taxon>Actinomycetota</taxon>
        <taxon>Actinomycetes</taxon>
        <taxon>Micrococcales</taxon>
        <taxon>Micrococcaceae</taxon>
        <taxon>Kocuria</taxon>
    </lineage>
</organism>
<dbReference type="EC" id="2.7.8.13" evidence="7 8"/>
<dbReference type="PROSITE" id="PS01347">
    <property type="entry name" value="MRAY_1"/>
    <property type="match status" value="1"/>
</dbReference>
<dbReference type="InterPro" id="IPR003524">
    <property type="entry name" value="PNAcMuramoyl-5peptid_Trfase"/>
</dbReference>
<keyword evidence="7" id="KW-0573">Peptidoglycan synthesis</keyword>
<comment type="function">
    <text evidence="7">Catalyzes the initial step of the lipid cycle reactions in the biosynthesis of the cell wall peptidoglycan: transfers peptidoglycan precursor phospho-MurNAc-pentapeptide from UDP-MurNAc-pentapeptide onto the lipid carrier undecaprenyl phosphate, yielding undecaprenyl-pyrophosphoryl-MurNAc-pentapeptide, known as lipid I.</text>
</comment>
<feature type="transmembrane region" description="Helical" evidence="7">
    <location>
        <begin position="181"/>
        <end position="200"/>
    </location>
</feature>
<feature type="transmembrane region" description="Helical" evidence="7">
    <location>
        <begin position="79"/>
        <end position="102"/>
    </location>
</feature>
<proteinExistence type="inferred from homology"/>
<feature type="transmembrane region" description="Helical" evidence="7">
    <location>
        <begin position="261"/>
        <end position="278"/>
    </location>
</feature>
<keyword evidence="7 9" id="KW-0479">Metal-binding</keyword>
<feature type="transmembrane region" description="Helical" evidence="7">
    <location>
        <begin position="361"/>
        <end position="381"/>
    </location>
</feature>
<sequence length="393" mass="41727">MIQIVVAGFLGLVLSIFGTPAFIKFLARQGYGQFIREDGPSSHQTKRGTPTMGGVAILGAATVAYLISHLGVGLITGQWTGPTISGALALFLMLGMGFVGAIDDFTKITKKQNLGLTPKGKILLQGLIGSLFGVLALLFPDRNGQTPGSTMVSFTRDIPALDMGFGQFHGGLIEALTSERTVILVLLGLVLFVVWVNLIATATTNAVNLTDGLDGLATGAAILVFSGYMLISMWQTDHLCWDTSPTAGTGLCYTVRDPSDLAVLAAALIGALIGFLWWNTSPAKIFMGDTGSLGLGGALAAFAVMSRTELLLVLIAGLFVLITISVILQVGWFKISGGKRIFKMAPLQHHFELKGWQEVTVVVRFWIIAGLFVAVALAVFYGEWLISNGGTFR</sequence>
<keyword evidence="7" id="KW-0133">Cell shape</keyword>
<dbReference type="Proteomes" id="UP000521379">
    <property type="component" value="Unassembled WGS sequence"/>
</dbReference>
<comment type="similarity">
    <text evidence="2 7">Belongs to the glycosyltransferase 4 family. MraY subfamily.</text>
</comment>
<keyword evidence="3 7" id="KW-0808">Transferase</keyword>